<sequence>MDFILGQNNLLILAIAAVSGIMLLLPTFRKGRAGRPLPTAEAVQMVNHKDALLVDLRNHDKFKAGAIAQARNIPVADLDSKANSLPKDKPIILICETGRTAPRSINVLRKHGLQEIYTLEGGLQAWIQAGLPVKKS</sequence>
<dbReference type="CDD" id="cd00158">
    <property type="entry name" value="RHOD"/>
    <property type="match status" value="1"/>
</dbReference>
<dbReference type="Proteomes" id="UP001168613">
    <property type="component" value="Unassembled WGS sequence"/>
</dbReference>
<dbReference type="RefSeq" id="WP_266122488.1">
    <property type="nucleotide sequence ID" value="NZ_JAJHNU010000001.1"/>
</dbReference>
<keyword evidence="1" id="KW-1133">Transmembrane helix</keyword>
<name>A0ABT8EFW6_9BURK</name>
<evidence type="ECO:0000256" key="1">
    <source>
        <dbReference type="SAM" id="Phobius"/>
    </source>
</evidence>
<protein>
    <submittedName>
        <fullName evidence="3">Rhodanese-like domain-containing protein</fullName>
    </submittedName>
</protein>
<evidence type="ECO:0000259" key="2">
    <source>
        <dbReference type="PROSITE" id="PS50206"/>
    </source>
</evidence>
<comment type="caution">
    <text evidence="3">The sequence shown here is derived from an EMBL/GenBank/DDBJ whole genome shotgun (WGS) entry which is preliminary data.</text>
</comment>
<dbReference type="InterPro" id="IPR036873">
    <property type="entry name" value="Rhodanese-like_dom_sf"/>
</dbReference>
<dbReference type="InterPro" id="IPR001763">
    <property type="entry name" value="Rhodanese-like_dom"/>
</dbReference>
<dbReference type="Pfam" id="PF00581">
    <property type="entry name" value="Rhodanese"/>
    <property type="match status" value="1"/>
</dbReference>
<dbReference type="Gene3D" id="3.40.250.10">
    <property type="entry name" value="Rhodanese-like domain"/>
    <property type="match status" value="1"/>
</dbReference>
<keyword evidence="1" id="KW-0812">Transmembrane</keyword>
<dbReference type="SUPFAM" id="SSF52821">
    <property type="entry name" value="Rhodanese/Cell cycle control phosphatase"/>
    <property type="match status" value="1"/>
</dbReference>
<accession>A0ABT8EFW6</accession>
<keyword evidence="1" id="KW-0472">Membrane</keyword>
<organism evidence="3 4">
    <name type="scientific">Alcaligenes endophyticus</name>
    <dbReference type="NCBI Taxonomy" id="1929088"/>
    <lineage>
        <taxon>Bacteria</taxon>
        <taxon>Pseudomonadati</taxon>
        <taxon>Pseudomonadota</taxon>
        <taxon>Betaproteobacteria</taxon>
        <taxon>Burkholderiales</taxon>
        <taxon>Alcaligenaceae</taxon>
        <taxon>Alcaligenes</taxon>
    </lineage>
</organism>
<evidence type="ECO:0000313" key="4">
    <source>
        <dbReference type="Proteomes" id="UP001168613"/>
    </source>
</evidence>
<dbReference type="PROSITE" id="PS50206">
    <property type="entry name" value="RHODANESE_3"/>
    <property type="match status" value="1"/>
</dbReference>
<dbReference type="SMART" id="SM00450">
    <property type="entry name" value="RHOD"/>
    <property type="match status" value="1"/>
</dbReference>
<reference evidence="3" key="1">
    <citation type="submission" date="2021-11" db="EMBL/GenBank/DDBJ databases">
        <title>Draft genome sequence of Alcaligenes endophyticus type strain CCUG 75668T.</title>
        <authorList>
            <person name="Salva-Serra F."/>
            <person name="Duran R.E."/>
            <person name="Seeger M."/>
            <person name="Moore E.R.B."/>
            <person name="Jaen-Luchoro D."/>
        </authorList>
    </citation>
    <scope>NUCLEOTIDE SEQUENCE</scope>
    <source>
        <strain evidence="3">CCUG 75668</strain>
    </source>
</reference>
<feature type="domain" description="Rhodanese" evidence="2">
    <location>
        <begin position="47"/>
        <end position="135"/>
    </location>
</feature>
<keyword evidence="4" id="KW-1185">Reference proteome</keyword>
<dbReference type="PANTHER" id="PTHR43031:SF18">
    <property type="entry name" value="RHODANESE-RELATED SULFURTRANSFERASES"/>
    <property type="match status" value="1"/>
</dbReference>
<dbReference type="PANTHER" id="PTHR43031">
    <property type="entry name" value="FAD-DEPENDENT OXIDOREDUCTASE"/>
    <property type="match status" value="1"/>
</dbReference>
<dbReference type="InterPro" id="IPR050229">
    <property type="entry name" value="GlpE_sulfurtransferase"/>
</dbReference>
<feature type="transmembrane region" description="Helical" evidence="1">
    <location>
        <begin position="6"/>
        <end position="25"/>
    </location>
</feature>
<proteinExistence type="predicted"/>
<dbReference type="EMBL" id="JAJHNU010000001">
    <property type="protein sequence ID" value="MDN4120180.1"/>
    <property type="molecule type" value="Genomic_DNA"/>
</dbReference>
<gene>
    <name evidence="3" type="ORF">LMS43_02635</name>
</gene>
<evidence type="ECO:0000313" key="3">
    <source>
        <dbReference type="EMBL" id="MDN4120180.1"/>
    </source>
</evidence>